<evidence type="ECO:0000313" key="1">
    <source>
        <dbReference type="EMBL" id="MPN44671.1"/>
    </source>
</evidence>
<gene>
    <name evidence="1" type="ORF">SDC9_192236</name>
</gene>
<reference evidence="1" key="1">
    <citation type="submission" date="2019-08" db="EMBL/GenBank/DDBJ databases">
        <authorList>
            <person name="Kucharzyk K."/>
            <person name="Murdoch R.W."/>
            <person name="Higgins S."/>
            <person name="Loffler F."/>
        </authorList>
    </citation>
    <scope>NUCLEOTIDE SEQUENCE</scope>
</reference>
<accession>A0A645I049</accession>
<name>A0A645I049_9ZZZZ</name>
<dbReference type="EMBL" id="VSSQ01103975">
    <property type="protein sequence ID" value="MPN44671.1"/>
    <property type="molecule type" value="Genomic_DNA"/>
</dbReference>
<protein>
    <submittedName>
        <fullName evidence="1">Uncharacterized protein</fullName>
    </submittedName>
</protein>
<organism evidence="1">
    <name type="scientific">bioreactor metagenome</name>
    <dbReference type="NCBI Taxonomy" id="1076179"/>
    <lineage>
        <taxon>unclassified sequences</taxon>
        <taxon>metagenomes</taxon>
        <taxon>ecological metagenomes</taxon>
    </lineage>
</organism>
<dbReference type="AlphaFoldDB" id="A0A645I049"/>
<sequence>MRKAADLLERATELCKKKLYNAGFTGDWVYRFATDPPGYREEDLQLARGLFKEAESAYLALAASCETRGKREAVYLAMLCSISRAHLNMISALQRVKHEMIRLNIWQQETGEGKLPDEETLKALLAQAEQALLFAQTYQRSYAEFVETCDEQGELAHYQLGVIQPLEQLVCSLKSMRGIRARQELRRREWNDSLS</sequence>
<proteinExistence type="predicted"/>
<comment type="caution">
    <text evidence="1">The sequence shown here is derived from an EMBL/GenBank/DDBJ whole genome shotgun (WGS) entry which is preliminary data.</text>
</comment>